<dbReference type="SMART" id="SM00239">
    <property type="entry name" value="C2"/>
    <property type="match status" value="1"/>
</dbReference>
<dbReference type="InterPro" id="IPR035892">
    <property type="entry name" value="C2_domain_sf"/>
</dbReference>
<dbReference type="SUPFAM" id="SSF49562">
    <property type="entry name" value="C2 domain (Calcium/lipid-binding domain, CaLB)"/>
    <property type="match status" value="1"/>
</dbReference>
<dbReference type="SUPFAM" id="SSF53474">
    <property type="entry name" value="alpha/beta-Hydrolases"/>
    <property type="match status" value="1"/>
</dbReference>
<sequence>MHVRTGPARLSAHRRQRTWQVATAGLASHPAPVRSQRSPGWTWPSPRVAPSSARASPAPRGPAPAAALPFFGSRKASAPKKEEGSPPPVQPPHFDLPLAVVLAGCAFEAYLQPQGDQGFKQRSVGGPEITYTDKTFLTEIYTGVLLVEVVSASNLRAADSNGKSDPYVVLSVGGCSFKSTTKVATLNPKWNESTCMYIKDPATDVLRVRLYDADVGKSDDDLGLTMLGLGPLGEAGASGKWQQFTLPLRGNGSGQGATVTLRARFLAFKDQDPEKVAALTATTTTAPTETALAGLQAAAAAVAAAVPLMTGAKEEEEVPKVTMPGGEEVDNPWRVLAVMAGRASGSSQALSPVAFVENEETDTQVWLYRNVELKEAVIAFRGTEQVKWKDIATDLNLTPCSLNPERVDDNAGLPFTARIAKAVSGANQGQLMVHKGFLDAYDSVRRAVFTLLDEITGAGGKGGPWRVLVTGHSLGGALATLAAYELAERRTPARRVQALSLYSFGAPRVGNKAFADEFDHLIPDTWRITNTNDIVPSVPRLMGYAHVGHSVRLGADGQLVVGRSRSESTDVFGEGKAGAEVIAEIVSQVSEQARPWDEVYEAIKDREMKLLDALVGGQGLEEHMETFYLASLQQAVEAARAQQASK</sequence>
<dbReference type="InterPro" id="IPR000008">
    <property type="entry name" value="C2_dom"/>
</dbReference>
<dbReference type="PROSITE" id="PS50004">
    <property type="entry name" value="C2"/>
    <property type="match status" value="1"/>
</dbReference>
<proteinExistence type="predicted"/>
<reference evidence="3" key="1">
    <citation type="journal article" date="2020" name="bioRxiv">
        <title>Comparative genomics of Chlamydomonas.</title>
        <authorList>
            <person name="Craig R.J."/>
            <person name="Hasan A.R."/>
            <person name="Ness R.W."/>
            <person name="Keightley P.D."/>
        </authorList>
    </citation>
    <scope>NUCLEOTIDE SEQUENCE</scope>
    <source>
        <strain evidence="3">CCAP 11/70</strain>
    </source>
</reference>
<keyword evidence="4" id="KW-1185">Reference proteome</keyword>
<comment type="caution">
    <text evidence="3">The sequence shown here is derived from an EMBL/GenBank/DDBJ whole genome shotgun (WGS) entry which is preliminary data.</text>
</comment>
<evidence type="ECO:0000313" key="3">
    <source>
        <dbReference type="EMBL" id="KAG2486407.1"/>
    </source>
</evidence>
<feature type="region of interest" description="Disordered" evidence="1">
    <location>
        <begin position="1"/>
        <end position="68"/>
    </location>
</feature>
<name>A0A835XKF7_9CHLO</name>
<evidence type="ECO:0000256" key="1">
    <source>
        <dbReference type="SAM" id="MobiDB-lite"/>
    </source>
</evidence>
<dbReference type="Pfam" id="PF01764">
    <property type="entry name" value="Lipase_3"/>
    <property type="match status" value="1"/>
</dbReference>
<dbReference type="EMBL" id="JAEHOE010000113">
    <property type="protein sequence ID" value="KAG2486407.1"/>
    <property type="molecule type" value="Genomic_DNA"/>
</dbReference>
<dbReference type="Gene3D" id="2.60.40.150">
    <property type="entry name" value="C2 domain"/>
    <property type="match status" value="1"/>
</dbReference>
<dbReference type="InterPro" id="IPR002921">
    <property type="entry name" value="Fungal_lipase-type"/>
</dbReference>
<evidence type="ECO:0000259" key="2">
    <source>
        <dbReference type="PROSITE" id="PS50004"/>
    </source>
</evidence>
<feature type="compositionally biased region" description="Low complexity" evidence="1">
    <location>
        <begin position="44"/>
        <end position="68"/>
    </location>
</feature>
<dbReference type="InterPro" id="IPR029058">
    <property type="entry name" value="AB_hydrolase_fold"/>
</dbReference>
<dbReference type="PANTHER" id="PTHR47759:SF2">
    <property type="entry name" value="TRIGLYCERIDE LIPASE"/>
    <property type="match status" value="1"/>
</dbReference>
<feature type="domain" description="C2" evidence="2">
    <location>
        <begin position="123"/>
        <end position="242"/>
    </location>
</feature>
<dbReference type="PANTHER" id="PTHR47759">
    <property type="entry name" value="OS04G0509100 PROTEIN"/>
    <property type="match status" value="1"/>
</dbReference>
<dbReference type="Pfam" id="PF00168">
    <property type="entry name" value="C2"/>
    <property type="match status" value="1"/>
</dbReference>
<accession>A0A835XKF7</accession>
<dbReference type="Proteomes" id="UP000612055">
    <property type="component" value="Unassembled WGS sequence"/>
</dbReference>
<dbReference type="CDD" id="cd00519">
    <property type="entry name" value="Lipase_3"/>
    <property type="match status" value="1"/>
</dbReference>
<dbReference type="AlphaFoldDB" id="A0A835XKF7"/>
<evidence type="ECO:0000313" key="4">
    <source>
        <dbReference type="Proteomes" id="UP000612055"/>
    </source>
</evidence>
<gene>
    <name evidence="3" type="ORF">HYH03_014983</name>
</gene>
<dbReference type="OrthoDB" id="430884at2759"/>
<protein>
    <recommendedName>
        <fullName evidence="2">C2 domain-containing protein</fullName>
    </recommendedName>
</protein>
<organism evidence="3 4">
    <name type="scientific">Edaphochlamys debaryana</name>
    <dbReference type="NCBI Taxonomy" id="47281"/>
    <lineage>
        <taxon>Eukaryota</taxon>
        <taxon>Viridiplantae</taxon>
        <taxon>Chlorophyta</taxon>
        <taxon>core chlorophytes</taxon>
        <taxon>Chlorophyceae</taxon>
        <taxon>CS clade</taxon>
        <taxon>Chlamydomonadales</taxon>
        <taxon>Chlamydomonadales incertae sedis</taxon>
        <taxon>Edaphochlamys</taxon>
    </lineage>
</organism>
<dbReference type="GO" id="GO:0006629">
    <property type="term" value="P:lipid metabolic process"/>
    <property type="evidence" value="ECO:0007669"/>
    <property type="project" value="InterPro"/>
</dbReference>
<dbReference type="Gene3D" id="3.40.50.1820">
    <property type="entry name" value="alpha/beta hydrolase"/>
    <property type="match status" value="1"/>
</dbReference>